<dbReference type="RefSeq" id="XP_046007842.1">
    <property type="nucleotide sequence ID" value="XM_046157289.1"/>
</dbReference>
<organism evidence="2 3">
    <name type="scientific">Microdochium trichocladiopsis</name>
    <dbReference type="NCBI Taxonomy" id="1682393"/>
    <lineage>
        <taxon>Eukaryota</taxon>
        <taxon>Fungi</taxon>
        <taxon>Dikarya</taxon>
        <taxon>Ascomycota</taxon>
        <taxon>Pezizomycotina</taxon>
        <taxon>Sordariomycetes</taxon>
        <taxon>Xylariomycetidae</taxon>
        <taxon>Xylariales</taxon>
        <taxon>Microdochiaceae</taxon>
        <taxon>Microdochium</taxon>
    </lineage>
</organism>
<evidence type="ECO:0000313" key="3">
    <source>
        <dbReference type="Proteomes" id="UP000756346"/>
    </source>
</evidence>
<keyword evidence="3" id="KW-1185">Reference proteome</keyword>
<comment type="caution">
    <text evidence="2">The sequence shown here is derived from an EMBL/GenBank/DDBJ whole genome shotgun (WGS) entry which is preliminary data.</text>
</comment>
<reference evidence="2" key="1">
    <citation type="journal article" date="2021" name="Nat. Commun.">
        <title>Genetic determinants of endophytism in the Arabidopsis root mycobiome.</title>
        <authorList>
            <person name="Mesny F."/>
            <person name="Miyauchi S."/>
            <person name="Thiergart T."/>
            <person name="Pickel B."/>
            <person name="Atanasova L."/>
            <person name="Karlsson M."/>
            <person name="Huettel B."/>
            <person name="Barry K.W."/>
            <person name="Haridas S."/>
            <person name="Chen C."/>
            <person name="Bauer D."/>
            <person name="Andreopoulos W."/>
            <person name="Pangilinan J."/>
            <person name="LaButti K."/>
            <person name="Riley R."/>
            <person name="Lipzen A."/>
            <person name="Clum A."/>
            <person name="Drula E."/>
            <person name="Henrissat B."/>
            <person name="Kohler A."/>
            <person name="Grigoriev I.V."/>
            <person name="Martin F.M."/>
            <person name="Hacquard S."/>
        </authorList>
    </citation>
    <scope>NUCLEOTIDE SEQUENCE</scope>
    <source>
        <strain evidence="2">MPI-CAGE-CH-0230</strain>
    </source>
</reference>
<proteinExistence type="predicted"/>
<gene>
    <name evidence="2" type="ORF">B0I36DRAFT_354260</name>
</gene>
<dbReference type="GeneID" id="70186835"/>
<dbReference type="EMBL" id="JAGTJQ010000010">
    <property type="protein sequence ID" value="KAH7021641.1"/>
    <property type="molecule type" value="Genomic_DNA"/>
</dbReference>
<sequence>MMMVMICSGKPLSGCALETAQPSSDPTSPPAMPAATFPDSATSTAEDAWKFFEENGVIVVEDAEIGALVFELDQIQHIANDEAAYEQIRQKVHASAILHIFSAYEEKPDQSETFAKLREPHFYSFTRNPTDGMIFHAVSKGSFWKIRVASHKGKPVGWADSAGVVHYHRRDFVGQEMDVVLPDGGV</sequence>
<name>A0A9P9BKW8_9PEZI</name>
<dbReference type="AlphaFoldDB" id="A0A9P9BKW8"/>
<protein>
    <submittedName>
        <fullName evidence="2">Uncharacterized protein</fullName>
    </submittedName>
</protein>
<evidence type="ECO:0000256" key="1">
    <source>
        <dbReference type="SAM" id="MobiDB-lite"/>
    </source>
</evidence>
<accession>A0A9P9BKW8</accession>
<evidence type="ECO:0000313" key="2">
    <source>
        <dbReference type="EMBL" id="KAH7021641.1"/>
    </source>
</evidence>
<dbReference type="Proteomes" id="UP000756346">
    <property type="component" value="Unassembled WGS sequence"/>
</dbReference>
<feature type="region of interest" description="Disordered" evidence="1">
    <location>
        <begin position="18"/>
        <end position="39"/>
    </location>
</feature>